<feature type="transmembrane region" description="Helical" evidence="8">
    <location>
        <begin position="225"/>
        <end position="247"/>
    </location>
</feature>
<feature type="transmembrane region" description="Helical" evidence="8">
    <location>
        <begin position="64"/>
        <end position="90"/>
    </location>
</feature>
<evidence type="ECO:0000256" key="4">
    <source>
        <dbReference type="ARBA" id="ARBA00022519"/>
    </source>
</evidence>
<feature type="transmembrane region" description="Helical" evidence="8">
    <location>
        <begin position="102"/>
        <end position="125"/>
    </location>
</feature>
<evidence type="ECO:0000256" key="3">
    <source>
        <dbReference type="ARBA" id="ARBA00022475"/>
    </source>
</evidence>
<feature type="transmembrane region" description="Helical" evidence="8">
    <location>
        <begin position="259"/>
        <end position="292"/>
    </location>
</feature>
<feature type="transmembrane region" description="Helical" evidence="8">
    <location>
        <begin position="298"/>
        <end position="320"/>
    </location>
</feature>
<keyword evidence="6 8" id="KW-1133">Transmembrane helix</keyword>
<dbReference type="RefSeq" id="WP_209767153.1">
    <property type="nucleotide sequence ID" value="NZ_JAGINP010000010.1"/>
</dbReference>
<keyword evidence="10" id="KW-1185">Reference proteome</keyword>
<dbReference type="Pfam" id="PF02653">
    <property type="entry name" value="BPD_transp_2"/>
    <property type="match status" value="1"/>
</dbReference>
<evidence type="ECO:0000256" key="2">
    <source>
        <dbReference type="ARBA" id="ARBA00022448"/>
    </source>
</evidence>
<keyword evidence="7 8" id="KW-0472">Membrane</keyword>
<evidence type="ECO:0000313" key="9">
    <source>
        <dbReference type="EMBL" id="MBP2293247.1"/>
    </source>
</evidence>
<name>A0ABS4SL97_9PROT</name>
<dbReference type="InterPro" id="IPR001851">
    <property type="entry name" value="ABC_transp_permease"/>
</dbReference>
<reference evidence="9 10" key="1">
    <citation type="submission" date="2021-03" db="EMBL/GenBank/DDBJ databases">
        <title>Genomic Encyclopedia of Type Strains, Phase III (KMG-III): the genomes of soil and plant-associated and newly described type strains.</title>
        <authorList>
            <person name="Whitman W."/>
        </authorList>
    </citation>
    <scope>NUCLEOTIDE SEQUENCE [LARGE SCALE GENOMIC DNA]</scope>
    <source>
        <strain evidence="9 10">IMMIB AFH-6</strain>
    </source>
</reference>
<keyword evidence="2" id="KW-0813">Transport</keyword>
<dbReference type="EMBL" id="JAGINP010000010">
    <property type="protein sequence ID" value="MBP2293247.1"/>
    <property type="molecule type" value="Genomic_DNA"/>
</dbReference>
<feature type="transmembrane region" description="Helical" evidence="8">
    <location>
        <begin position="170"/>
        <end position="194"/>
    </location>
</feature>
<proteinExistence type="predicted"/>
<evidence type="ECO:0000313" key="10">
    <source>
        <dbReference type="Proteomes" id="UP000781958"/>
    </source>
</evidence>
<keyword evidence="5 8" id="KW-0812">Transmembrane</keyword>
<gene>
    <name evidence="9" type="ORF">J2851_003030</name>
</gene>
<evidence type="ECO:0000256" key="6">
    <source>
        <dbReference type="ARBA" id="ARBA00022989"/>
    </source>
</evidence>
<accession>A0ABS4SL97</accession>
<protein>
    <submittedName>
        <fullName evidence="9">Ribose transport system permease protein</fullName>
    </submittedName>
</protein>
<organism evidence="9 10">
    <name type="scientific">Azospirillum rugosum</name>
    <dbReference type="NCBI Taxonomy" id="416170"/>
    <lineage>
        <taxon>Bacteria</taxon>
        <taxon>Pseudomonadati</taxon>
        <taxon>Pseudomonadota</taxon>
        <taxon>Alphaproteobacteria</taxon>
        <taxon>Rhodospirillales</taxon>
        <taxon>Azospirillaceae</taxon>
        <taxon>Azospirillum</taxon>
    </lineage>
</organism>
<comment type="caution">
    <text evidence="9">The sequence shown here is derived from an EMBL/GenBank/DDBJ whole genome shotgun (WGS) entry which is preliminary data.</text>
</comment>
<keyword evidence="4" id="KW-0997">Cell inner membrane</keyword>
<sequence>MTAGDMTRAKGPHSFSNAILRRITLKDCALPTFIVLLAFVTGLIEPRFWATENLLNLSRQIAPLLILSVGQAFAVICGGLDLSIAANLALSGVYGILVMNEFGVVAGVLAMLLSGTAVGFVNGFIITRFQVSPLIVTLGMLSVCQGLALMASGGLPIYNMPDAFIDGFGYGSLLGVPTPTLLAVLTLLAGWAVLRYTVAGRYIYAIGSKAAAAYSSGIDVRFYSMLAYTISGLTAGIGAIVLTAWVNSAQPLAGAGLELRSVAAVVLGGIALTGGSGSMLHALYGAIILGMLSNSLNMMGVSSFMQTLVIGLVIVTAVILDKLRRGQTPGV</sequence>
<dbReference type="PANTHER" id="PTHR32196:SF21">
    <property type="entry name" value="ABC TRANSPORTER PERMEASE PROTEIN YPHD-RELATED"/>
    <property type="match status" value="1"/>
</dbReference>
<evidence type="ECO:0000256" key="8">
    <source>
        <dbReference type="SAM" id="Phobius"/>
    </source>
</evidence>
<keyword evidence="3" id="KW-1003">Cell membrane</keyword>
<evidence type="ECO:0000256" key="1">
    <source>
        <dbReference type="ARBA" id="ARBA00004651"/>
    </source>
</evidence>
<dbReference type="CDD" id="cd06579">
    <property type="entry name" value="TM_PBP1_transp_AraH_like"/>
    <property type="match status" value="1"/>
</dbReference>
<feature type="transmembrane region" description="Helical" evidence="8">
    <location>
        <begin position="131"/>
        <end position="158"/>
    </location>
</feature>
<evidence type="ECO:0000256" key="5">
    <source>
        <dbReference type="ARBA" id="ARBA00022692"/>
    </source>
</evidence>
<evidence type="ECO:0000256" key="7">
    <source>
        <dbReference type="ARBA" id="ARBA00023136"/>
    </source>
</evidence>
<dbReference type="Proteomes" id="UP000781958">
    <property type="component" value="Unassembled WGS sequence"/>
</dbReference>
<feature type="transmembrane region" description="Helical" evidence="8">
    <location>
        <begin position="28"/>
        <end position="44"/>
    </location>
</feature>
<comment type="subcellular location">
    <subcellularLocation>
        <location evidence="1">Cell membrane</location>
        <topology evidence="1">Multi-pass membrane protein</topology>
    </subcellularLocation>
</comment>
<dbReference type="PANTHER" id="PTHR32196">
    <property type="entry name" value="ABC TRANSPORTER PERMEASE PROTEIN YPHD-RELATED-RELATED"/>
    <property type="match status" value="1"/>
</dbReference>